<comment type="caution">
    <text evidence="1">The sequence shown here is derived from an EMBL/GenBank/DDBJ whole genome shotgun (WGS) entry which is preliminary data.</text>
</comment>
<keyword evidence="2" id="KW-1185">Reference proteome</keyword>
<evidence type="ECO:0000313" key="2">
    <source>
        <dbReference type="Proteomes" id="UP000775213"/>
    </source>
</evidence>
<organism evidence="1 2">
    <name type="scientific">Dendrobium chrysotoxum</name>
    <name type="common">Orchid</name>
    <dbReference type="NCBI Taxonomy" id="161865"/>
    <lineage>
        <taxon>Eukaryota</taxon>
        <taxon>Viridiplantae</taxon>
        <taxon>Streptophyta</taxon>
        <taxon>Embryophyta</taxon>
        <taxon>Tracheophyta</taxon>
        <taxon>Spermatophyta</taxon>
        <taxon>Magnoliopsida</taxon>
        <taxon>Liliopsida</taxon>
        <taxon>Asparagales</taxon>
        <taxon>Orchidaceae</taxon>
        <taxon>Epidendroideae</taxon>
        <taxon>Malaxideae</taxon>
        <taxon>Dendrobiinae</taxon>
        <taxon>Dendrobium</taxon>
    </lineage>
</organism>
<dbReference type="AlphaFoldDB" id="A0AAV7GFM3"/>
<dbReference type="EMBL" id="JAGFBR010000015">
    <property type="protein sequence ID" value="KAH0454474.1"/>
    <property type="molecule type" value="Genomic_DNA"/>
</dbReference>
<reference evidence="1 2" key="1">
    <citation type="journal article" date="2021" name="Hortic Res">
        <title>Chromosome-scale assembly of the Dendrobium chrysotoxum genome enhances the understanding of orchid evolution.</title>
        <authorList>
            <person name="Zhang Y."/>
            <person name="Zhang G.Q."/>
            <person name="Zhang D."/>
            <person name="Liu X.D."/>
            <person name="Xu X.Y."/>
            <person name="Sun W.H."/>
            <person name="Yu X."/>
            <person name="Zhu X."/>
            <person name="Wang Z.W."/>
            <person name="Zhao X."/>
            <person name="Zhong W.Y."/>
            <person name="Chen H."/>
            <person name="Yin W.L."/>
            <person name="Huang T."/>
            <person name="Niu S.C."/>
            <person name="Liu Z.J."/>
        </authorList>
    </citation>
    <scope>NUCLEOTIDE SEQUENCE [LARGE SCALE GENOMIC DNA]</scope>
    <source>
        <strain evidence="1">Lindl</strain>
    </source>
</reference>
<protein>
    <submittedName>
        <fullName evidence="1">Uncharacterized protein</fullName>
    </submittedName>
</protein>
<evidence type="ECO:0000313" key="1">
    <source>
        <dbReference type="EMBL" id="KAH0454474.1"/>
    </source>
</evidence>
<sequence>MPGESRGVYFREQQALISISSRDSSAPLDADFLCEKGSFATSRFACSARRRSDVCEEDSVTSSAAPLDRS</sequence>
<accession>A0AAV7GFM3</accession>
<gene>
    <name evidence="1" type="ORF">IEQ34_016398</name>
</gene>
<dbReference type="Proteomes" id="UP000775213">
    <property type="component" value="Unassembled WGS sequence"/>
</dbReference>
<proteinExistence type="predicted"/>
<name>A0AAV7GFM3_DENCH</name>